<dbReference type="RefSeq" id="WP_184624441.1">
    <property type="nucleotide sequence ID" value="NZ_JACHCC010000004.1"/>
</dbReference>
<evidence type="ECO:0000259" key="1">
    <source>
        <dbReference type="Pfam" id="PF00535"/>
    </source>
</evidence>
<name>A0A7X0J4L9_9SPHI</name>
<dbReference type="Pfam" id="PF00535">
    <property type="entry name" value="Glycos_transf_2"/>
    <property type="match status" value="1"/>
</dbReference>
<evidence type="ECO:0000313" key="2">
    <source>
        <dbReference type="EMBL" id="MBB6499722.1"/>
    </source>
</evidence>
<feature type="domain" description="Glycosyltransferase 2-like" evidence="1">
    <location>
        <begin position="7"/>
        <end position="122"/>
    </location>
</feature>
<gene>
    <name evidence="2" type="ORF">HDF25_001864</name>
</gene>
<dbReference type="Gene3D" id="3.90.550.10">
    <property type="entry name" value="Spore Coat Polysaccharide Biosynthesis Protein SpsA, Chain A"/>
    <property type="match status" value="1"/>
</dbReference>
<organism evidence="2 3">
    <name type="scientific">Pedobacter cryoconitis</name>
    <dbReference type="NCBI Taxonomy" id="188932"/>
    <lineage>
        <taxon>Bacteria</taxon>
        <taxon>Pseudomonadati</taxon>
        <taxon>Bacteroidota</taxon>
        <taxon>Sphingobacteriia</taxon>
        <taxon>Sphingobacteriales</taxon>
        <taxon>Sphingobacteriaceae</taxon>
        <taxon>Pedobacter</taxon>
    </lineage>
</organism>
<dbReference type="EMBL" id="JACHCC010000004">
    <property type="protein sequence ID" value="MBB6499722.1"/>
    <property type="molecule type" value="Genomic_DNA"/>
</dbReference>
<protein>
    <submittedName>
        <fullName evidence="2">Glycosyltransferase involved in cell wall biosynthesis</fullName>
    </submittedName>
</protein>
<dbReference type="InterPro" id="IPR029044">
    <property type="entry name" value="Nucleotide-diphossugar_trans"/>
</dbReference>
<keyword evidence="2" id="KW-0808">Transferase</keyword>
<dbReference type="PANTHER" id="PTHR22916:SF67">
    <property type="entry name" value="COLANIC ACID BIOSYNTHESIS GLYCOSYL TRANSFERASE WCAE-RELATED"/>
    <property type="match status" value="1"/>
</dbReference>
<dbReference type="GO" id="GO:0016758">
    <property type="term" value="F:hexosyltransferase activity"/>
    <property type="evidence" value="ECO:0007669"/>
    <property type="project" value="UniProtKB-ARBA"/>
</dbReference>
<dbReference type="AlphaFoldDB" id="A0A7X0J4L9"/>
<dbReference type="PANTHER" id="PTHR22916">
    <property type="entry name" value="GLYCOSYLTRANSFERASE"/>
    <property type="match status" value="1"/>
</dbReference>
<comment type="caution">
    <text evidence="2">The sequence shown here is derived from an EMBL/GenBank/DDBJ whole genome shotgun (WGS) entry which is preliminary data.</text>
</comment>
<evidence type="ECO:0000313" key="3">
    <source>
        <dbReference type="Proteomes" id="UP000521017"/>
    </source>
</evidence>
<accession>A0A7X0J4L9</accession>
<sequence length="239" mass="27963">MDKKIVSVVIVTYNAEKTLQHCLDSIYNQASKAIEIIVIDGASKDRTVAILEENTAKLDYWKSEKDAGIYDAMNKALEFVTTDRVFFLGADDHLLPDFSAMLQVLHDPKAIYYANVVYKKARHSGYITPYYQAKSGIFHQSIIYPVTVFKKYKYNVNYRIAADYALNMKCYQDPEFHFKYVDYTITEYNDTGISSNTIDKEFEKDKSKLIFDNFGLKIWLRYQFRQFKSRLRSQKINDD</sequence>
<proteinExistence type="predicted"/>
<dbReference type="Proteomes" id="UP000521017">
    <property type="component" value="Unassembled WGS sequence"/>
</dbReference>
<dbReference type="SUPFAM" id="SSF53448">
    <property type="entry name" value="Nucleotide-diphospho-sugar transferases"/>
    <property type="match status" value="1"/>
</dbReference>
<reference evidence="2 3" key="1">
    <citation type="submission" date="2020-08" db="EMBL/GenBank/DDBJ databases">
        <title>Genomic Encyclopedia of Type Strains, Phase IV (KMG-V): Genome sequencing to study the core and pangenomes of soil and plant-associated prokaryotes.</title>
        <authorList>
            <person name="Whitman W."/>
        </authorList>
    </citation>
    <scope>NUCLEOTIDE SEQUENCE [LARGE SCALE GENOMIC DNA]</scope>
    <source>
        <strain evidence="2 3">M2T3</strain>
    </source>
</reference>
<dbReference type="InterPro" id="IPR001173">
    <property type="entry name" value="Glyco_trans_2-like"/>
</dbReference>